<gene>
    <name evidence="1" type="ORF">MFUM_0178</name>
</gene>
<protein>
    <submittedName>
        <fullName evidence="1">Uncharacterized protein</fullName>
    </submittedName>
</protein>
<organism evidence="1 2">
    <name type="scientific">Candidatus Methylacidiphilum fumarolicum</name>
    <dbReference type="NCBI Taxonomy" id="591154"/>
    <lineage>
        <taxon>Bacteria</taxon>
        <taxon>Pseudomonadati</taxon>
        <taxon>Verrucomicrobiota</taxon>
        <taxon>Methylacidiphilae</taxon>
        <taxon>Methylacidiphilales</taxon>
        <taxon>Methylacidiphilaceae</taxon>
        <taxon>Methylacidiphilum (ex Ratnadevi et al. 2023)</taxon>
    </lineage>
</organism>
<dbReference type="RefSeq" id="WP_009058128.1">
    <property type="nucleotide sequence ID" value="NZ_JAHXRZ010000003.1"/>
</dbReference>
<proteinExistence type="predicted"/>
<name>A0ABM9IAD0_9BACT</name>
<dbReference type="Proteomes" id="UP001161497">
    <property type="component" value="Chromosome"/>
</dbReference>
<evidence type="ECO:0000313" key="1">
    <source>
        <dbReference type="EMBL" id="CAI9084582.1"/>
    </source>
</evidence>
<evidence type="ECO:0000313" key="2">
    <source>
        <dbReference type="Proteomes" id="UP001161497"/>
    </source>
</evidence>
<accession>A0ABM9IAD0</accession>
<dbReference type="EMBL" id="OX458932">
    <property type="protein sequence ID" value="CAI9084582.1"/>
    <property type="molecule type" value="Genomic_DNA"/>
</dbReference>
<keyword evidence="2" id="KW-1185">Reference proteome</keyword>
<sequence length="74" mass="7939">MPPSVTPKEASLLRELAGKDAKPGRLNPESVAPLAGALYLGKFLGAFLISALTIAQFEDFLELHSDSFGICFLF</sequence>
<reference evidence="1" key="1">
    <citation type="submission" date="2023-03" db="EMBL/GenBank/DDBJ databases">
        <authorList>
            <person name="Cremers G."/>
            <person name="Picone N."/>
        </authorList>
    </citation>
    <scope>NUCLEOTIDE SEQUENCE</scope>
    <source>
        <strain evidence="1">Sample_alias</strain>
    </source>
</reference>